<feature type="transmembrane region" description="Helical" evidence="6">
    <location>
        <begin position="23"/>
        <end position="45"/>
    </location>
</feature>
<feature type="transmembrane region" description="Helical" evidence="6">
    <location>
        <begin position="365"/>
        <end position="384"/>
    </location>
</feature>
<evidence type="ECO:0000313" key="9">
    <source>
        <dbReference type="Proteomes" id="UP001215461"/>
    </source>
</evidence>
<gene>
    <name evidence="8" type="ORF">G9403_09185</name>
</gene>
<keyword evidence="2" id="KW-1003">Cell membrane</keyword>
<comment type="caution">
    <text evidence="8">The sequence shown here is derived from an EMBL/GenBank/DDBJ whole genome shotgun (WGS) entry which is preliminary data.</text>
</comment>
<evidence type="ECO:0000256" key="1">
    <source>
        <dbReference type="ARBA" id="ARBA00004651"/>
    </source>
</evidence>
<keyword evidence="3 6" id="KW-0812">Transmembrane</keyword>
<comment type="subcellular location">
    <subcellularLocation>
        <location evidence="1">Cell membrane</location>
        <topology evidence="1">Multi-pass membrane protein</topology>
    </subcellularLocation>
</comment>
<evidence type="ECO:0000256" key="4">
    <source>
        <dbReference type="ARBA" id="ARBA00022989"/>
    </source>
</evidence>
<dbReference type="PANTHER" id="PTHR30294">
    <property type="entry name" value="MEMBRANE COMPONENT OF ABC TRANSPORTER YHHJ-RELATED"/>
    <property type="match status" value="1"/>
</dbReference>
<sequence length="418" mass="45626">MQMTKHQLFLVAQQTYTNRLKTFGFWSIVLAPILILLVIGGIVFVMDATKSTEKPTVAVVNNASLTTYLKQNKAVGARYKNMPSATKAKQALKRDKIDGYLTSANEQYHLTMSTDADSLSEDTLQSTINQYYMLNQATKLHLNADQLQTLMDPPAFDSTVYNKNGKSSAGGATSNTANSMLAGGLGIFIFIFLTAYVGMIAQEIANEKSSRIMEILLAVTSPGVQFFGKLLGVAGLAITHGLVYVLAGGIFAIFMPKNQYINMVRGMLAGVDINFAIMTGLLAIVGIFLYMILTAIISAMINDLSQVQQAVSPITYVAMIGYILSFVLEGQPHNLLINVLSYVPFISQTLMPARLGLQYANMTDALIALLLEVVVLIFLARYGLRVYKKNVLTYTDGNITKAALLSLKGLFSKKTIED</sequence>
<evidence type="ECO:0000256" key="6">
    <source>
        <dbReference type="SAM" id="Phobius"/>
    </source>
</evidence>
<dbReference type="InterPro" id="IPR013525">
    <property type="entry name" value="ABC2_TM"/>
</dbReference>
<evidence type="ECO:0000256" key="2">
    <source>
        <dbReference type="ARBA" id="ARBA00022475"/>
    </source>
</evidence>
<evidence type="ECO:0000259" key="7">
    <source>
        <dbReference type="Pfam" id="PF12698"/>
    </source>
</evidence>
<organism evidence="8 9">
    <name type="scientific">Weissella paramesenteroides</name>
    <name type="common">Leuconostoc paramesenteroides</name>
    <dbReference type="NCBI Taxonomy" id="1249"/>
    <lineage>
        <taxon>Bacteria</taxon>
        <taxon>Bacillati</taxon>
        <taxon>Bacillota</taxon>
        <taxon>Bacilli</taxon>
        <taxon>Lactobacillales</taxon>
        <taxon>Lactobacillaceae</taxon>
        <taxon>Weissella</taxon>
    </lineage>
</organism>
<keyword evidence="5 6" id="KW-0472">Membrane</keyword>
<feature type="transmembrane region" description="Helical" evidence="6">
    <location>
        <begin position="230"/>
        <end position="254"/>
    </location>
</feature>
<dbReference type="InterPro" id="IPR051449">
    <property type="entry name" value="ABC-2_transporter_component"/>
</dbReference>
<dbReference type="EMBL" id="JAANXN010000013">
    <property type="protein sequence ID" value="MDF8371806.1"/>
    <property type="molecule type" value="Genomic_DNA"/>
</dbReference>
<protein>
    <submittedName>
        <fullName evidence="8">ABC transporter permease</fullName>
    </submittedName>
</protein>
<feature type="transmembrane region" description="Helical" evidence="6">
    <location>
        <begin position="275"/>
        <end position="301"/>
    </location>
</feature>
<evidence type="ECO:0000256" key="3">
    <source>
        <dbReference type="ARBA" id="ARBA00022692"/>
    </source>
</evidence>
<reference evidence="8 9" key="1">
    <citation type="submission" date="2020-03" db="EMBL/GenBank/DDBJ databases">
        <title>Comparative genomics of Weissella paramesenteroides.</title>
        <authorList>
            <person name="Kant R."/>
            <person name="Takala T."/>
            <person name="Saris P."/>
        </authorList>
    </citation>
    <scope>NUCLEOTIDE SEQUENCE [LARGE SCALE GENOMIC DNA]</scope>
    <source>
        <strain evidence="8 9">SJ27-4</strain>
    </source>
</reference>
<feature type="domain" description="ABC-2 type transporter transmembrane" evidence="7">
    <location>
        <begin position="25"/>
        <end position="380"/>
    </location>
</feature>
<feature type="transmembrane region" description="Helical" evidence="6">
    <location>
        <begin position="335"/>
        <end position="353"/>
    </location>
</feature>
<feature type="transmembrane region" description="Helical" evidence="6">
    <location>
        <begin position="181"/>
        <end position="201"/>
    </location>
</feature>
<dbReference type="PANTHER" id="PTHR30294:SF29">
    <property type="entry name" value="MULTIDRUG ABC TRANSPORTER PERMEASE YBHS-RELATED"/>
    <property type="match status" value="1"/>
</dbReference>
<dbReference type="Pfam" id="PF12698">
    <property type="entry name" value="ABC2_membrane_3"/>
    <property type="match status" value="1"/>
</dbReference>
<keyword evidence="4 6" id="KW-1133">Transmembrane helix</keyword>
<dbReference type="AlphaFoldDB" id="A0ABD4XM59"/>
<dbReference type="Proteomes" id="UP001215461">
    <property type="component" value="Unassembled WGS sequence"/>
</dbReference>
<evidence type="ECO:0000256" key="5">
    <source>
        <dbReference type="ARBA" id="ARBA00023136"/>
    </source>
</evidence>
<evidence type="ECO:0000313" key="8">
    <source>
        <dbReference type="EMBL" id="MDF8371806.1"/>
    </source>
</evidence>
<name>A0ABD4XM59_WEIPA</name>
<accession>A0ABD4XM59</accession>
<dbReference type="GO" id="GO:0005886">
    <property type="term" value="C:plasma membrane"/>
    <property type="evidence" value="ECO:0007669"/>
    <property type="project" value="UniProtKB-SubCell"/>
</dbReference>
<proteinExistence type="predicted"/>
<feature type="transmembrane region" description="Helical" evidence="6">
    <location>
        <begin position="307"/>
        <end position="328"/>
    </location>
</feature>